<dbReference type="EMBL" id="CP002160">
    <property type="protein sequence ID" value="ADL50576.1"/>
    <property type="molecule type" value="Genomic_DNA"/>
</dbReference>
<keyword evidence="2" id="KW-1185">Reference proteome</keyword>
<dbReference type="Proteomes" id="UP000002730">
    <property type="component" value="Chromosome"/>
</dbReference>
<sequence length="748" mass="87538">MIEKSANISIAVIGKSAAGKSAFIKSFSKYPEYISSEGQGQTTRSYSEYCFITSEDDIVPKANILFYDENKFADIRTNQSLIKLSEIDKTIEKITFDWIAEQLDDEDYSIDFKNAIINTDDFFSFEEFSFLDSGKCVEKLNMLFNTVCEILIDLCKQNLKSTPYFDTDVQNQSFENIFRKNYKQNVDINIPSNESKIDVTDENIFETLLNFMFREVYKVIMSYVGADLEERKVNFVQSSNPIIEFDVTDETKNHLELFLKVLRIDGKKQSYTGLISKVSISSIICDNFYTIFKRMGIEKITLIDTYGLDHDQQSTESVLVERYNRIFNVDYPQISNVFFVEALHSGASNDFSTALKVLYTQRPDIMSYIIGTHIDDHEYNFLKGHEKWFLSLDKLIETKPKLNGKVMDFLFGSHTILTTLKRNNIHKSLAEKRIEVMRKRFGPYCSKIAENEEFYNEINVITIESIFSSIVDKEHLGDEYININKIVNKLNIDNKDDFILFLRQLIAKATERSKIVFISSAARTRWRIRTNLQSYILGFNGSTLDATWRRIFNDAYNEVFTREVSENQNGFAKKISISEAFELIGNEKIAFDELINMFFPYLFRKKCDCNSVTSYVDKEINCEQCKQKDSFDNMCIWGLLINAVGTKDFKNRYLYDQVIDWLLALHEFSEKCNEDFYDNMFEYFRISMLDYFIPLCRIHNARVIEKKLKKSSGSYFDKKDELFEMYKEEYDNEVQRDMFYLNTGGFKS</sequence>
<dbReference type="Gene3D" id="3.40.50.300">
    <property type="entry name" value="P-loop containing nucleotide triphosphate hydrolases"/>
    <property type="match status" value="1"/>
</dbReference>
<evidence type="ECO:0000313" key="2">
    <source>
        <dbReference type="Proteomes" id="UP000002730"/>
    </source>
</evidence>
<organism evidence="1 2">
    <name type="scientific">Clostridium cellulovorans (strain ATCC 35296 / DSM 3052 / OCM 3 / 743B)</name>
    <dbReference type="NCBI Taxonomy" id="573061"/>
    <lineage>
        <taxon>Bacteria</taxon>
        <taxon>Bacillati</taxon>
        <taxon>Bacillota</taxon>
        <taxon>Clostridia</taxon>
        <taxon>Eubacteriales</taxon>
        <taxon>Clostridiaceae</taxon>
        <taxon>Clostridium</taxon>
    </lineage>
</organism>
<dbReference type="HOGENOM" id="CLU_371614_0_0_9"/>
<accession>D9SSH9</accession>
<dbReference type="RefSeq" id="WP_010073104.1">
    <property type="nucleotide sequence ID" value="NC_014393.1"/>
</dbReference>
<reference evidence="1 2" key="1">
    <citation type="submission" date="2010-08" db="EMBL/GenBank/DDBJ databases">
        <title>Complete sequence of Clostridium cellulovorans 743B.</title>
        <authorList>
            <consortium name="US DOE Joint Genome Institute"/>
            <person name="Lucas S."/>
            <person name="Copeland A."/>
            <person name="Lapidus A."/>
            <person name="Cheng J.-F."/>
            <person name="Bruce D."/>
            <person name="Goodwin L."/>
            <person name="Pitluck S."/>
            <person name="Chertkov O."/>
            <person name="Detter J.C."/>
            <person name="Han C."/>
            <person name="Tapia R."/>
            <person name="Land M."/>
            <person name="Hauser L."/>
            <person name="Chang Y.-J."/>
            <person name="Jeffries C."/>
            <person name="Kyrpides N."/>
            <person name="Ivanova N."/>
            <person name="Mikhailova N."/>
            <person name="Hemme C.L."/>
            <person name="Woyke T."/>
        </authorList>
    </citation>
    <scope>NUCLEOTIDE SEQUENCE [LARGE SCALE GENOMIC DNA]</scope>
    <source>
        <strain evidence="2">ATCC 35296 / DSM 3052 / OCM 3 / 743B</strain>
    </source>
</reference>
<name>D9SSH9_CLOC7</name>
<dbReference type="OrthoDB" id="2088287at2"/>
<dbReference type="SUPFAM" id="SSF52540">
    <property type="entry name" value="P-loop containing nucleoside triphosphate hydrolases"/>
    <property type="match status" value="1"/>
</dbReference>
<proteinExistence type="predicted"/>
<dbReference type="AlphaFoldDB" id="D9SSH9"/>
<dbReference type="KEGG" id="ccb:Clocel_0806"/>
<protein>
    <submittedName>
        <fullName evidence="1">Uncharacterized protein</fullName>
    </submittedName>
</protein>
<evidence type="ECO:0000313" key="1">
    <source>
        <dbReference type="EMBL" id="ADL50576.1"/>
    </source>
</evidence>
<gene>
    <name evidence="1" type="ordered locus">Clocel_0806</name>
</gene>
<dbReference type="eggNOG" id="ENOG5033X5W">
    <property type="taxonomic scope" value="Bacteria"/>
</dbReference>
<dbReference type="InterPro" id="IPR027417">
    <property type="entry name" value="P-loop_NTPase"/>
</dbReference>